<evidence type="ECO:0000256" key="1">
    <source>
        <dbReference type="SAM" id="Phobius"/>
    </source>
</evidence>
<gene>
    <name evidence="2" type="ORF">ENO08_07420</name>
</gene>
<keyword evidence="1" id="KW-0812">Transmembrane</keyword>
<accession>A0A7V2AW05</accession>
<reference evidence="2" key="1">
    <citation type="journal article" date="2020" name="mSystems">
        <title>Genome- and Community-Level Interaction Insights into Carbon Utilization and Element Cycling Functions of Hydrothermarchaeota in Hydrothermal Sediment.</title>
        <authorList>
            <person name="Zhou Z."/>
            <person name="Liu Y."/>
            <person name="Xu W."/>
            <person name="Pan J."/>
            <person name="Luo Z.H."/>
            <person name="Li M."/>
        </authorList>
    </citation>
    <scope>NUCLEOTIDE SEQUENCE [LARGE SCALE GENOMIC DNA]</scope>
    <source>
        <strain evidence="2">SpSt-1233</strain>
    </source>
</reference>
<dbReference type="AlphaFoldDB" id="A0A7V2AW05"/>
<feature type="transmembrane region" description="Helical" evidence="1">
    <location>
        <begin position="16"/>
        <end position="33"/>
    </location>
</feature>
<proteinExistence type="predicted"/>
<dbReference type="Proteomes" id="UP000886069">
    <property type="component" value="Unassembled WGS sequence"/>
</dbReference>
<evidence type="ECO:0000313" key="2">
    <source>
        <dbReference type="EMBL" id="HER44271.1"/>
    </source>
</evidence>
<sequence>MLNATWNRLSGFFRDNWKICCVLLLLLLFVFLAQRHGLDREITVFVVLFLGYVTQLFSVLVGFIAAIPLIGPPIANLISLPFIFIVNAVAYLVTFFSLRKGYGKEILGSRVLVTAFLVGLIIGYALGKII</sequence>
<dbReference type="EMBL" id="DSEC01000534">
    <property type="protein sequence ID" value="HER44271.1"/>
    <property type="molecule type" value="Genomic_DNA"/>
</dbReference>
<protein>
    <submittedName>
        <fullName evidence="2">Uncharacterized protein</fullName>
    </submittedName>
</protein>
<name>A0A7V2AW05_UNCEI</name>
<feature type="transmembrane region" description="Helical" evidence="1">
    <location>
        <begin position="110"/>
        <end position="127"/>
    </location>
</feature>
<feature type="transmembrane region" description="Helical" evidence="1">
    <location>
        <begin position="77"/>
        <end position="98"/>
    </location>
</feature>
<organism evidence="2">
    <name type="scientific">Eiseniibacteriota bacterium</name>
    <dbReference type="NCBI Taxonomy" id="2212470"/>
    <lineage>
        <taxon>Bacteria</taxon>
        <taxon>Candidatus Eiseniibacteriota</taxon>
    </lineage>
</organism>
<keyword evidence="1" id="KW-1133">Transmembrane helix</keyword>
<keyword evidence="1" id="KW-0472">Membrane</keyword>
<comment type="caution">
    <text evidence="2">The sequence shown here is derived from an EMBL/GenBank/DDBJ whole genome shotgun (WGS) entry which is preliminary data.</text>
</comment>
<feature type="transmembrane region" description="Helical" evidence="1">
    <location>
        <begin position="45"/>
        <end position="71"/>
    </location>
</feature>